<dbReference type="EMBL" id="LHCI01000106">
    <property type="protein sequence ID" value="KOX90455.1"/>
    <property type="molecule type" value="Genomic_DNA"/>
</dbReference>
<evidence type="ECO:0000256" key="2">
    <source>
        <dbReference type="ARBA" id="ARBA00022617"/>
    </source>
</evidence>
<evidence type="ECO:0000313" key="8">
    <source>
        <dbReference type="EMBL" id="KOX90455.1"/>
    </source>
</evidence>
<evidence type="ECO:0000313" key="9">
    <source>
        <dbReference type="Proteomes" id="UP000037685"/>
    </source>
</evidence>
<evidence type="ECO:0000256" key="4">
    <source>
        <dbReference type="ARBA" id="ARBA00023002"/>
    </source>
</evidence>
<dbReference type="GO" id="GO:0016705">
    <property type="term" value="F:oxidoreductase activity, acting on paired donors, with incorporation or reduction of molecular oxygen"/>
    <property type="evidence" value="ECO:0007669"/>
    <property type="project" value="InterPro"/>
</dbReference>
<dbReference type="PATRIC" id="fig|271.14.peg.1718"/>
<sequence>MERLDLKEALPHLKRLQQDPLAVLLEWGRAHPRLFLPLPGLPLALVFDPEGVERVLLAEGLTKATFQYRALARLTGRGLLTDWGKGWKEARKALKDPFLPKAVREYRPAMEAEAEAFFAPWREEVRDLDHEMLALSLRLLGVALFGRPLSPRLAELSLEALDRVMAQTRSPLALLNPFQEARFQRAKAALYREAEALIGHPPLSHLPRERALAEAVTLLVAGHETVASALTWSLYLLSHHPEWQSRVAKSEEAALAAFQEALRLFPPAWILTRKAEGPFALDGTTLPPGTTLVLSPYVTQRLYFPDGESFRPERFLEEKGTPSGRYFPFGLGQRLCLGRDFALLEGPVVLGAFFRRFRLDPLPTPRVLAQVTLRPEGGLWATPKPLEVRA</sequence>
<gene>
    <name evidence="8" type="primary">ptlI</name>
    <name evidence="8" type="ORF">BVI061214_01646</name>
</gene>
<dbReference type="EC" id="1.14.13.133" evidence="8"/>
<evidence type="ECO:0000256" key="7">
    <source>
        <dbReference type="RuleBase" id="RU000461"/>
    </source>
</evidence>
<dbReference type="Gene3D" id="1.10.630.10">
    <property type="entry name" value="Cytochrome P450"/>
    <property type="match status" value="1"/>
</dbReference>
<dbReference type="Pfam" id="PF00067">
    <property type="entry name" value="p450"/>
    <property type="match status" value="1"/>
</dbReference>
<dbReference type="Proteomes" id="UP000037685">
    <property type="component" value="Unassembled WGS sequence"/>
</dbReference>
<dbReference type="InterPro" id="IPR017972">
    <property type="entry name" value="Cyt_P450_CS"/>
</dbReference>
<keyword evidence="3 7" id="KW-0479">Metal-binding</keyword>
<evidence type="ECO:0000256" key="3">
    <source>
        <dbReference type="ARBA" id="ARBA00022723"/>
    </source>
</evidence>
<reference evidence="8 9" key="1">
    <citation type="submission" date="2015-07" db="EMBL/GenBank/DDBJ databases">
        <authorList>
            <person name="Noorani M."/>
        </authorList>
    </citation>
    <scope>NUCLEOTIDE SEQUENCE [LARGE SCALE GENOMIC DNA]</scope>
    <source>
        <strain evidence="9">ATCC 25104 / DSM 625 / JCM 10724 / NBRC 103206 / NCIMB 11243 / YT-1</strain>
    </source>
</reference>
<dbReference type="InterPro" id="IPR036396">
    <property type="entry name" value="Cyt_P450_sf"/>
</dbReference>
<dbReference type="GO" id="GO:0020037">
    <property type="term" value="F:heme binding"/>
    <property type="evidence" value="ECO:0007669"/>
    <property type="project" value="InterPro"/>
</dbReference>
<dbReference type="PROSITE" id="PS00086">
    <property type="entry name" value="CYTOCHROME_P450"/>
    <property type="match status" value="1"/>
</dbReference>
<dbReference type="PANTHER" id="PTHR24291">
    <property type="entry name" value="CYTOCHROME P450 FAMILY 4"/>
    <property type="match status" value="1"/>
</dbReference>
<keyword evidence="6 7" id="KW-0503">Monooxygenase</keyword>
<keyword evidence="2 7" id="KW-0349">Heme</keyword>
<evidence type="ECO:0000256" key="6">
    <source>
        <dbReference type="ARBA" id="ARBA00023033"/>
    </source>
</evidence>
<protein>
    <submittedName>
        <fullName evidence="8">Pentalenene oxygenase</fullName>
        <ecNumber evidence="8">1.14.13.133</ecNumber>
    </submittedName>
</protein>
<name>A0A0M9AGN4_THEAQ</name>
<dbReference type="GO" id="GO:0005506">
    <property type="term" value="F:iron ion binding"/>
    <property type="evidence" value="ECO:0007669"/>
    <property type="project" value="InterPro"/>
</dbReference>
<keyword evidence="5 7" id="KW-0408">Iron</keyword>
<dbReference type="SUPFAM" id="SSF48264">
    <property type="entry name" value="Cytochrome P450"/>
    <property type="match status" value="1"/>
</dbReference>
<evidence type="ECO:0000256" key="5">
    <source>
        <dbReference type="ARBA" id="ARBA00023004"/>
    </source>
</evidence>
<dbReference type="AlphaFoldDB" id="A0A0M9AGN4"/>
<comment type="caution">
    <text evidence="8">The sequence shown here is derived from an EMBL/GenBank/DDBJ whole genome shotgun (WGS) entry which is preliminary data.</text>
</comment>
<organism evidence="8 9">
    <name type="scientific">Thermus aquaticus</name>
    <dbReference type="NCBI Taxonomy" id="271"/>
    <lineage>
        <taxon>Bacteria</taxon>
        <taxon>Thermotogati</taxon>
        <taxon>Deinococcota</taxon>
        <taxon>Deinococci</taxon>
        <taxon>Thermales</taxon>
        <taxon>Thermaceae</taxon>
        <taxon>Thermus</taxon>
    </lineage>
</organism>
<proteinExistence type="inferred from homology"/>
<dbReference type="RefSeq" id="WP_053768020.1">
    <property type="nucleotide sequence ID" value="NZ_LHCI01000106.1"/>
</dbReference>
<evidence type="ECO:0000256" key="1">
    <source>
        <dbReference type="ARBA" id="ARBA00010617"/>
    </source>
</evidence>
<accession>A0A0M9AGN4</accession>
<dbReference type="InterPro" id="IPR001128">
    <property type="entry name" value="Cyt_P450"/>
</dbReference>
<dbReference type="PANTHER" id="PTHR24291:SF50">
    <property type="entry name" value="BIFUNCTIONAL ALBAFLAVENONE MONOOXYGENASE_TERPENE SYNTHASE"/>
    <property type="match status" value="1"/>
</dbReference>
<comment type="similarity">
    <text evidence="1 7">Belongs to the cytochrome P450 family.</text>
</comment>
<dbReference type="InterPro" id="IPR050196">
    <property type="entry name" value="Cytochrome_P450_Monoox"/>
</dbReference>
<dbReference type="PRINTS" id="PR00385">
    <property type="entry name" value="P450"/>
</dbReference>
<keyword evidence="4 7" id="KW-0560">Oxidoreductase</keyword>
<dbReference type="GO" id="GO:0004497">
    <property type="term" value="F:monooxygenase activity"/>
    <property type="evidence" value="ECO:0007669"/>
    <property type="project" value="UniProtKB-KW"/>
</dbReference>